<dbReference type="HOGENOM" id="CLU_389400_0_0_1"/>
<comment type="subcellular location">
    <subcellularLocation>
        <location evidence="1">Membrane</location>
        <topology evidence="1">Multi-pass membrane protein</topology>
    </subcellularLocation>
</comment>
<feature type="transmembrane region" description="Helical" evidence="5">
    <location>
        <begin position="185"/>
        <end position="205"/>
    </location>
</feature>
<dbReference type="EMBL" id="KE560895">
    <property type="protein sequence ID" value="EPZ35043.1"/>
    <property type="molecule type" value="Genomic_DNA"/>
</dbReference>
<dbReference type="PANTHER" id="PTHR11132">
    <property type="entry name" value="SOLUTE CARRIER FAMILY 35"/>
    <property type="match status" value="1"/>
</dbReference>
<organism evidence="7 8">
    <name type="scientific">Rozella allomycis (strain CSF55)</name>
    <dbReference type="NCBI Taxonomy" id="988480"/>
    <lineage>
        <taxon>Eukaryota</taxon>
        <taxon>Fungi</taxon>
        <taxon>Fungi incertae sedis</taxon>
        <taxon>Cryptomycota</taxon>
        <taxon>Cryptomycota incertae sedis</taxon>
        <taxon>Rozella</taxon>
    </lineage>
</organism>
<evidence type="ECO:0000313" key="8">
    <source>
        <dbReference type="Proteomes" id="UP000030755"/>
    </source>
</evidence>
<keyword evidence="2 5" id="KW-0812">Transmembrane</keyword>
<dbReference type="GO" id="GO:0016020">
    <property type="term" value="C:membrane"/>
    <property type="evidence" value="ECO:0007669"/>
    <property type="project" value="UniProtKB-SubCell"/>
</dbReference>
<feature type="transmembrane region" description="Helical" evidence="5">
    <location>
        <begin position="255"/>
        <end position="275"/>
    </location>
</feature>
<evidence type="ECO:0000256" key="2">
    <source>
        <dbReference type="ARBA" id="ARBA00022692"/>
    </source>
</evidence>
<feature type="transmembrane region" description="Helical" evidence="5">
    <location>
        <begin position="134"/>
        <end position="153"/>
    </location>
</feature>
<dbReference type="Pfam" id="PF03151">
    <property type="entry name" value="TPT"/>
    <property type="match status" value="1"/>
</dbReference>
<accession>A0A075B2L2</accession>
<gene>
    <name evidence="7" type="ORF">O9G_005358</name>
</gene>
<keyword evidence="8" id="KW-1185">Reference proteome</keyword>
<keyword evidence="3 5" id="KW-1133">Transmembrane helix</keyword>
<dbReference type="Proteomes" id="UP000030755">
    <property type="component" value="Unassembled WGS sequence"/>
</dbReference>
<protein>
    <recommendedName>
        <fullName evidence="6">Sugar phosphate transporter domain-containing protein</fullName>
    </recommendedName>
</protein>
<dbReference type="InterPro" id="IPR050186">
    <property type="entry name" value="TPT_transporter"/>
</dbReference>
<feature type="transmembrane region" description="Helical" evidence="5">
    <location>
        <begin position="310"/>
        <end position="329"/>
    </location>
</feature>
<evidence type="ECO:0000256" key="3">
    <source>
        <dbReference type="ARBA" id="ARBA00022989"/>
    </source>
</evidence>
<evidence type="ECO:0000313" key="7">
    <source>
        <dbReference type="EMBL" id="EPZ35043.1"/>
    </source>
</evidence>
<evidence type="ECO:0000256" key="4">
    <source>
        <dbReference type="ARBA" id="ARBA00023136"/>
    </source>
</evidence>
<dbReference type="OrthoDB" id="5547497at2759"/>
<feature type="transmembrane region" description="Helical" evidence="5">
    <location>
        <begin position="62"/>
        <end position="84"/>
    </location>
</feature>
<feature type="domain" description="Sugar phosphate transporter" evidence="6">
    <location>
        <begin position="36"/>
        <end position="327"/>
    </location>
</feature>
<evidence type="ECO:0000256" key="1">
    <source>
        <dbReference type="ARBA" id="ARBA00004141"/>
    </source>
</evidence>
<dbReference type="STRING" id="988480.A0A075B2L2"/>
<dbReference type="InterPro" id="IPR004853">
    <property type="entry name" value="Sugar_P_trans_dom"/>
</dbReference>
<dbReference type="AlphaFoldDB" id="A0A075B2L2"/>
<keyword evidence="4 5" id="KW-0472">Membrane</keyword>
<evidence type="ECO:0000256" key="5">
    <source>
        <dbReference type="SAM" id="Phobius"/>
    </source>
</evidence>
<sequence>MSYAYDKLEDNKKDGLPFPASTKNEQDTSAKTVFYVISFYWATSLSVVFLNKFILSSSEFPFPYPIFVTWFQILVALVLLVVLGELGRRIRVISFIPRFQFEMKTATKIAPLTLIYVGMLSANNLCLRDVEVTFYQVARSLTILFQILFTYTFLGQKTSFMALIACGIVFLGFVAGSIGEANFSISGLMYGITSSAFVALYGVYVKKGLAVLDNDEWKLLHYNTVLAFIFLPPVSYMFNEIPDLFNVYFIRDKTFWMIMTLAGVTGFLINISVFLQIKVTSPLTNTISGTAKACAQTFLAWIIFRNEITFVNGVGIFITLLGSAFYSYVRCVKDLEILRKIIYGAIKRGEFLGQEEPSRLDIYKSYCITLYSHNMNPAEEVLFYPLLERMRNEEGMWAEKYEKLHRDLKERRKPFSKSKRIDQLRMYFREWRIRFKNNWTKSEDKRNSEYRRNNEDKGIISMKKNSEIKRNSEIRSNDLKRNNEIKRSSERFNRSMSFRTVEDQRPLTVDDLENGRDAEYFDDSFKRNQMYQSFHKESVMSKVRKRDVNPFQENKILSRYLNRLKENVVKRKMKRRWNREMGLKAMKFRREWNKRVFLNLWLICLNRRVERRERSILGFRKRTIMQRWRNRVKGVLYNQIERRIKRRYYQKWIEILNEKKKTDEEIENLKGRLILLNKRKGLRVWLKRIEKKNSEKKICEIYLKRKKIF</sequence>
<feature type="transmembrane region" description="Helical" evidence="5">
    <location>
        <begin position="32"/>
        <end position="50"/>
    </location>
</feature>
<name>A0A075B2L2_ROZAC</name>
<feature type="transmembrane region" description="Helical" evidence="5">
    <location>
        <begin position="160"/>
        <end position="179"/>
    </location>
</feature>
<evidence type="ECO:0000259" key="6">
    <source>
        <dbReference type="Pfam" id="PF03151"/>
    </source>
</evidence>
<proteinExistence type="predicted"/>
<reference evidence="7 8" key="1">
    <citation type="journal article" date="2013" name="Curr. Biol.">
        <title>Shared signatures of parasitism and phylogenomics unite Cryptomycota and microsporidia.</title>
        <authorList>
            <person name="James T.Y."/>
            <person name="Pelin A."/>
            <person name="Bonen L."/>
            <person name="Ahrendt S."/>
            <person name="Sain D."/>
            <person name="Corradi N."/>
            <person name="Stajich J.E."/>
        </authorList>
    </citation>
    <scope>NUCLEOTIDE SEQUENCE [LARGE SCALE GENOMIC DNA]</scope>
    <source>
        <strain evidence="7 8">CSF55</strain>
    </source>
</reference>
<feature type="transmembrane region" description="Helical" evidence="5">
    <location>
        <begin position="105"/>
        <end position="122"/>
    </location>
</feature>
<feature type="transmembrane region" description="Helical" evidence="5">
    <location>
        <begin position="217"/>
        <end position="235"/>
    </location>
</feature>